<comment type="caution">
    <text evidence="1">The sequence shown here is derived from an EMBL/GenBank/DDBJ whole genome shotgun (WGS) entry which is preliminary data.</text>
</comment>
<dbReference type="EMBL" id="CAJOBE010021479">
    <property type="protein sequence ID" value="CAF4244324.1"/>
    <property type="molecule type" value="Genomic_DNA"/>
</dbReference>
<protein>
    <submittedName>
        <fullName evidence="1">Uncharacterized protein</fullName>
    </submittedName>
</protein>
<gene>
    <name evidence="1" type="ORF">FNK824_LOCUS38318</name>
</gene>
<dbReference type="AlphaFoldDB" id="A0A820ECJ6"/>
<evidence type="ECO:0000313" key="2">
    <source>
        <dbReference type="Proteomes" id="UP000663874"/>
    </source>
</evidence>
<evidence type="ECO:0000313" key="1">
    <source>
        <dbReference type="EMBL" id="CAF4244324.1"/>
    </source>
</evidence>
<name>A0A820ECJ6_9BILA</name>
<accession>A0A820ECJ6</accession>
<sequence length="155" mass="17821">MDKNEKAPISNIHCVQAIPPPNQTIAPSNFVLTGYGTSNADNKYFRAMRLMFGFYVSLSNFDVHVDSCIFSIQTGNWSWYFLRSEQLFMFVQDATYLVTKLRNRLLSATAALQVGDKCITMKHLQRLLDNEEMIRLDHGLTQSDLKSTDRQNFRS</sequence>
<dbReference type="Proteomes" id="UP000663874">
    <property type="component" value="Unassembled WGS sequence"/>
</dbReference>
<proteinExistence type="predicted"/>
<reference evidence="1" key="1">
    <citation type="submission" date="2021-02" db="EMBL/GenBank/DDBJ databases">
        <authorList>
            <person name="Nowell W R."/>
        </authorList>
    </citation>
    <scope>NUCLEOTIDE SEQUENCE</scope>
</reference>
<organism evidence="1 2">
    <name type="scientific">Rotaria sordida</name>
    <dbReference type="NCBI Taxonomy" id="392033"/>
    <lineage>
        <taxon>Eukaryota</taxon>
        <taxon>Metazoa</taxon>
        <taxon>Spiralia</taxon>
        <taxon>Gnathifera</taxon>
        <taxon>Rotifera</taxon>
        <taxon>Eurotatoria</taxon>
        <taxon>Bdelloidea</taxon>
        <taxon>Philodinida</taxon>
        <taxon>Philodinidae</taxon>
        <taxon>Rotaria</taxon>
    </lineage>
</organism>